<evidence type="ECO:0008006" key="3">
    <source>
        <dbReference type="Google" id="ProtNLM"/>
    </source>
</evidence>
<gene>
    <name evidence="1" type="ORF">Abiwalacus_07220</name>
</gene>
<protein>
    <recommendedName>
        <fullName evidence="3">ATP-binding protein</fullName>
    </recommendedName>
</protein>
<organism evidence="1 2">
    <name type="scientific">Akkermansia biwaensis</name>
    <dbReference type="NCBI Taxonomy" id="2946555"/>
    <lineage>
        <taxon>Bacteria</taxon>
        <taxon>Pseudomonadati</taxon>
        <taxon>Verrucomicrobiota</taxon>
        <taxon>Verrucomicrobiia</taxon>
        <taxon>Verrucomicrobiales</taxon>
        <taxon>Akkermansiaceae</taxon>
        <taxon>Akkermansia</taxon>
    </lineage>
</organism>
<dbReference type="EMBL" id="AP025943">
    <property type="protein sequence ID" value="BDL43148.1"/>
    <property type="molecule type" value="Genomic_DNA"/>
</dbReference>
<keyword evidence="2" id="KW-1185">Reference proteome</keyword>
<dbReference type="RefSeq" id="WP_215434519.1">
    <property type="nucleotide sequence ID" value="NZ_AP025943.1"/>
</dbReference>
<evidence type="ECO:0000313" key="1">
    <source>
        <dbReference type="EMBL" id="BDL43148.1"/>
    </source>
</evidence>
<proteinExistence type="predicted"/>
<sequence length="1421" mass="164679">MSQLDWVKFNALAGSRPQNFENLCRGLMHLHFESVGEFRALKNQPGVEMHLKLTCYSPTLGLPPRWWGWQCKVYARTSEGNLLPAGREGIEKSLRKTEEYLPELTDWVLWTPYTLSKKDQEWFYGLKTAMVLHLWTAEEVNTYLSGPGSILRNTYFGDLIATFEELAKRHQESIQPIKERWFEPVHQITETERTLRCMLGEPKAWAHLLEVGERLQNAAVIMAESVNSVDSFPKEIITKFIESCQSFSETISQFYKELVNGDIETVKQQLKDYQFFLDDDIKSTPRLLRRFNAPISLDATNALYDMRMGHKLLDEVEDFLSIGLVAVLADAGGGKTQLSAAITTSEKTKPAGIFLHGRNLHRGQNLNDLAKTYTLNGKPIESFEQLLAALDAAAKRYCCRLPVVIDGLNEAENPKDWRAPLASLEQTVKSYPNVLVICTLRTGEHKRKRSIGVNDSHANTRESFAVMALPMGIRRIESEGFGADTEEAIAKYFSHFNIDADDAEIPMEFLEHPLTLRIFCQVTNPSRQSIVHVHYFPASLTSLFEKYLESSAQRIAELPNLSYSYSEDDVLKVLHYFGQMLWEQGAREIKEEDLINAAGYSRKPWQSSIINLLVQEGLIFRNPGETPYDYVITPAYDALGGFMIARSLLQTNVRDRSFNWFRLSKTIDLFVHEDQSHPLALDIFRALVSLTPVRTRQQLWRVAPENLRNAALLFAIELDPQYLDSETVEALRLFFAENPEKRFRFFSRIFSTRAVVEHPLNSEFLDKILRSITSVGERDLSWSEWIRQSREKRLADVIALEKKWELHVDRKESDRLKLKWLMWHLTSTDRELRDIVTRALYWFGRKAPSVLFDETIKSLDINDPYIPERMLAASYGVAMAHQGNFEYASFTSHELSRFAREVYNSIFSEGAPYKTTHILLREYAMRIVELTNFYDSTFFSDEEMTRATPPFQMADFDQWGMKDDPVYPASSPFRMDFENYTIGRLVPNRSNYDYEHAGYKATKARILWRIEQLGWFSGNFDQIDRQIVEDQNWGRTDLEPKKIDRYGKKYSWIAYFEISGLLHDLKLIDRTHDRERIADVDIDPSFPTQVQKAIFFDGNLLGSADLKVVDWISTEAQIDMSPYLRADKIGENDGPWVTLDGYIGQTDKRLGRRSFCFVRSFIVKNIIAEEFLKYLSHQDIGGRWVPEKPSVYYTFAGEIPWCTTYSESGEINFSFVKNEKIVKVEKTHDELYLDDRKLNISKFDLISRKIFGTSLENRDVNVLSEADIERIEVRQVPFEADELQQEFAEYEAIMPGCDFEWERYHSVTNDSGHAVILTKEIADDLNLINRAQEFDLFTKEGTRATLNISDHSGDFYNQQSFFFLREDLLQLYLKKNDSTLIWIIWGERQYSSRRDDIVFCDKNYPDNMHGDIKIVMVYPLK</sequence>
<dbReference type="Proteomes" id="UP001062263">
    <property type="component" value="Chromosome"/>
</dbReference>
<evidence type="ECO:0000313" key="2">
    <source>
        <dbReference type="Proteomes" id="UP001062263"/>
    </source>
</evidence>
<name>A0ABM7ZEI9_9BACT</name>
<reference evidence="1" key="1">
    <citation type="submission" date="2022-06" db="EMBL/GenBank/DDBJ databases">
        <title>Akkermansia biwalacus sp. nov., an anaerobic mucin-degrading bacterium isolated from human intestine.</title>
        <authorList>
            <person name="Kobayashi Y."/>
            <person name="Inoue S."/>
            <person name="Kawahara T."/>
            <person name="Kohda N."/>
        </authorList>
    </citation>
    <scope>NUCLEOTIDE SEQUENCE</scope>
    <source>
        <strain evidence="1">WON2089</strain>
    </source>
</reference>
<accession>A0ABM7ZEI9</accession>